<accession>A0A4Z1FQP3</accession>
<gene>
    <name evidence="1" type="ORF">BPAE_0047g00100</name>
</gene>
<dbReference type="EMBL" id="PQXI01000047">
    <property type="protein sequence ID" value="TGO27094.1"/>
    <property type="molecule type" value="Genomic_DNA"/>
</dbReference>
<protein>
    <submittedName>
        <fullName evidence="1">Uncharacterized protein</fullName>
    </submittedName>
</protein>
<keyword evidence="2" id="KW-1185">Reference proteome</keyword>
<proteinExistence type="predicted"/>
<dbReference type="Proteomes" id="UP000297910">
    <property type="component" value="Unassembled WGS sequence"/>
</dbReference>
<sequence length="139" mass="16073">MALMWHGSETIKLPTTSEPPGFQISDGQARFNRSVLWAKANARSSWSLEKLVNMHQSQNFCWSTLLFKPLFAVSNDLTDFQPFGKIYLRSKKGWRSCILAVVRTRLLLRKSSSADPLRIFHHALQDNENQPYMQKPSKY</sequence>
<name>A0A4Z1FQP3_9HELO</name>
<organism evidence="1 2">
    <name type="scientific">Botrytis paeoniae</name>
    <dbReference type="NCBI Taxonomy" id="278948"/>
    <lineage>
        <taxon>Eukaryota</taxon>
        <taxon>Fungi</taxon>
        <taxon>Dikarya</taxon>
        <taxon>Ascomycota</taxon>
        <taxon>Pezizomycotina</taxon>
        <taxon>Leotiomycetes</taxon>
        <taxon>Helotiales</taxon>
        <taxon>Sclerotiniaceae</taxon>
        <taxon>Botrytis</taxon>
    </lineage>
</organism>
<comment type="caution">
    <text evidence="1">The sequence shown here is derived from an EMBL/GenBank/DDBJ whole genome shotgun (WGS) entry which is preliminary data.</text>
</comment>
<evidence type="ECO:0000313" key="1">
    <source>
        <dbReference type="EMBL" id="TGO27094.1"/>
    </source>
</evidence>
<evidence type="ECO:0000313" key="2">
    <source>
        <dbReference type="Proteomes" id="UP000297910"/>
    </source>
</evidence>
<reference evidence="1 2" key="1">
    <citation type="submission" date="2017-12" db="EMBL/GenBank/DDBJ databases">
        <title>Comparative genomics of Botrytis spp.</title>
        <authorList>
            <person name="Valero-Jimenez C.A."/>
            <person name="Tapia P."/>
            <person name="Veloso J."/>
            <person name="Silva-Moreno E."/>
            <person name="Staats M."/>
            <person name="Valdes J.H."/>
            <person name="Van Kan J.A.L."/>
        </authorList>
    </citation>
    <scope>NUCLEOTIDE SEQUENCE [LARGE SCALE GENOMIC DNA]</scope>
    <source>
        <strain evidence="1 2">Bp0003</strain>
    </source>
</reference>
<dbReference type="AlphaFoldDB" id="A0A4Z1FQP3"/>